<dbReference type="Gene3D" id="2.60.120.580">
    <property type="entry name" value="Acetamidase/Formamidase-like domains"/>
    <property type="match status" value="1"/>
</dbReference>
<dbReference type="AlphaFoldDB" id="A0A3B0UEX4"/>
<keyword evidence="1" id="KW-0378">Hydrolase</keyword>
<protein>
    <submittedName>
        <fullName evidence="1">Acetamidase</fullName>
        <ecNumber evidence="1">3.5.1.4</ecNumber>
    </submittedName>
</protein>
<dbReference type="PANTHER" id="PTHR31891">
    <property type="entry name" value="FORMAMIDASE C869.04-RELATED"/>
    <property type="match status" value="1"/>
</dbReference>
<sequence length="356" mass="39474">MKNLFVVLMFFFLINWQTFSHTGEVSKPAISIGNDGNTMPGDPVFANNTNQKKGSDLVRISKKNHVHKLNINNKPCTSVADGTRLVFECWDALEGRSKEYFENKTPHSKIFPNANPATGPVFIEGAMPGDALEIEIHDIRLYKSGFINLHKANFFDSDEQETVHVENNIVGGQMVYNGRNIPVEPMVGVIGTGGFEEIYTQEVGDNGGNMDTRIIKKGSKVLLPVSVEGALLAIGDVHAVMGDGEVNGMGFEIGAEVEVTVRVRKDLKIQRPMIINADRIACIDSDPDILTAKDQVLKDMGKYLVNVCGFSSTDASAVMSFYGNLRFCQVVNPQKTVRMEIEKRYLELFEYKTLPF</sequence>
<proteinExistence type="predicted"/>
<dbReference type="EMBL" id="UOEP01000238">
    <property type="protein sequence ID" value="VAW25152.1"/>
    <property type="molecule type" value="Genomic_DNA"/>
</dbReference>
<dbReference type="Gene3D" id="2.40.10.120">
    <property type="match status" value="1"/>
</dbReference>
<dbReference type="Pfam" id="PF03069">
    <property type="entry name" value="FmdA_AmdA"/>
    <property type="match status" value="1"/>
</dbReference>
<dbReference type="EC" id="3.5.1.4" evidence="1"/>
<dbReference type="SUPFAM" id="SSF141130">
    <property type="entry name" value="Acetamidase/Formamidase-like"/>
    <property type="match status" value="1"/>
</dbReference>
<gene>
    <name evidence="1" type="ORF">MNBD_BACTEROID01-349</name>
</gene>
<name>A0A3B0UEX4_9ZZZZ</name>
<evidence type="ECO:0000313" key="1">
    <source>
        <dbReference type="EMBL" id="VAW25152.1"/>
    </source>
</evidence>
<dbReference type="GO" id="GO:0004040">
    <property type="term" value="F:amidase activity"/>
    <property type="evidence" value="ECO:0007669"/>
    <property type="project" value="UniProtKB-EC"/>
</dbReference>
<dbReference type="PANTHER" id="PTHR31891:SF1">
    <property type="entry name" value="FORMAMIDASE C869.04-RELATED"/>
    <property type="match status" value="1"/>
</dbReference>
<dbReference type="Gene3D" id="3.10.28.20">
    <property type="entry name" value="Acetamidase/Formamidase-like domains"/>
    <property type="match status" value="1"/>
</dbReference>
<accession>A0A3B0UEX4</accession>
<organism evidence="1">
    <name type="scientific">hydrothermal vent metagenome</name>
    <dbReference type="NCBI Taxonomy" id="652676"/>
    <lineage>
        <taxon>unclassified sequences</taxon>
        <taxon>metagenomes</taxon>
        <taxon>ecological metagenomes</taxon>
    </lineage>
</organism>
<reference evidence="1" key="1">
    <citation type="submission" date="2018-06" db="EMBL/GenBank/DDBJ databases">
        <authorList>
            <person name="Zhirakovskaya E."/>
        </authorList>
    </citation>
    <scope>NUCLEOTIDE SEQUENCE</scope>
</reference>
<dbReference type="InterPro" id="IPR004304">
    <property type="entry name" value="FmdA_AmdA"/>
</dbReference>